<feature type="region of interest" description="Disordered" evidence="1">
    <location>
        <begin position="1368"/>
        <end position="1428"/>
    </location>
</feature>
<sequence>MAWDASDRIRTSDPQLRTLNLSKNGLDGEPSFNLSISFSSQEDVNMGLGGLLSPIEEESGFAIDNAPLQVKVTVKFLDPVVKSLHYSRTFSSSADFQPTDRICRGLLQRIDHCSKELITRHDPEALNARLRQAPRFEINFQLRRDGYPGTWAERTFQSYQKQTITNTLAKDITGSTHSIVCVFLRHHDKHFKWTNDPSQDYFHDRPTTFKPSLTGAPDLSCVPRSRFIESTQTWEFVPGYTLELVFKSRNPSRRQAQITRNLNVNSNQTAPLNLGQGETLLWQAYRTLEDMLDSKRTAFEIEHANCDGFEGVPDCDCQHYDEDALEVQLSIVNNLGPYYEHLHRNIQSRLQLFRHVCGNDCDEFVRGVHASFDQLRDKVDEKLDSLNDFDFRIAELVGHGWRIKNVARFTLDSKQSHTRRTIEALLDRIRTGVGDVLRGHDVAIRMIAHKRGHLILDKALIARKHRSMPGPFASATPEDEQALFVAHLKARIQADIDLVCKDTCSLEDVPDGPSPEHSERPHNSPSRPFTPRSTFSDGLVLPKVRRDSPEVHQAPTSYTPPGSPGHFTQPPVLPCIPPRSSSMRVFPLVPAKYRGNEDHSRNTTPSEPDSAIAVDFESDRSIPDGTGSVASSVSGKTQPSTNDGHREVSTRGGAPFVLSPAAEVLKSKEAKDDDSSSSRSTCSSMPALTESEMATPEQSLLITPSQMRHASPKSAGLPFFNDFEYGEPSSPLVMSTPDMSGTVQPEEKALVEQEDAVSKFTVISAACPLTPSEGGTGVPAPADALEFAEVPDDADVGSVTACQEDPQQNYEGDAVQKLEGIEEPANHEETGSGLCIIDNSDLAGHSFDASECESSEIVRRDSPAEGWLLHCVEDLFDHDDTVQEDTEDSQIIAGVTECGSSDTLRTQILVLDDAIVKQDPPEPQSNIGLKPASEDKPKQQLEQDCQEAIAPLSGPTEDANPPVLSETPETAWSSGSDNTRADMTQVRDLSAEDELSRSKMDFFEADDEDTDSEELGVSRPVGGFLIAESSSQPLEAFEEPQVHAGCVEPSSDSGISIPKGSEAVEGPDSESEHHATKSIGKAGAEIFPDLSCSVIQHSRTGNSASLETSGPLDSEVVRGGVQNAPRTVSLELNTPKEPPQPTSDLVVSDHLAASTPKTPSHSVFPEEAAAERTPTQCDFASGITKSGPTQHDTSRSFAQTKPTPTHVGLKNNFLLPSLPVFASLDPTVNESRASFQSSSSEWEDCVSEARQSSDSVDTIQRDPSLSDEDAGSEERPGSPKRLGTPTAGILGLHESRWADFGIRGALTGSHAFDRPSTAPIASPNPSRPEEKAELRSENVDEDGEQTPRPHRKSLHLLHKKSISSIIFPGTHHGHQLHQHSNKPPRLSKKESKELRAREKKEAKARPKGKQNSKPAADAPNGEDAGDAGRFPRAMMLVAGLAIASSVVNRTS</sequence>
<feature type="region of interest" description="Disordered" evidence="1">
    <location>
        <begin position="1036"/>
        <end position="1082"/>
    </location>
</feature>
<feature type="compositionally biased region" description="Basic and acidic residues" evidence="1">
    <location>
        <begin position="1387"/>
        <end position="1404"/>
    </location>
</feature>
<feature type="compositionally biased region" description="Polar residues" evidence="1">
    <location>
        <begin position="628"/>
        <end position="642"/>
    </location>
</feature>
<evidence type="ECO:0000313" key="2">
    <source>
        <dbReference type="EMBL" id="KAK2610572.1"/>
    </source>
</evidence>
<feature type="compositionally biased region" description="Basic and acidic residues" evidence="1">
    <location>
        <begin position="665"/>
        <end position="676"/>
    </location>
</feature>
<feature type="region of interest" description="Disordered" evidence="1">
    <location>
        <begin position="1309"/>
        <end position="1356"/>
    </location>
</feature>
<feature type="compositionally biased region" description="Polar residues" evidence="1">
    <location>
        <begin position="967"/>
        <end position="982"/>
    </location>
</feature>
<feature type="region of interest" description="Disordered" evidence="1">
    <location>
        <begin position="1153"/>
        <end position="1205"/>
    </location>
</feature>
<dbReference type="Proteomes" id="UP001265746">
    <property type="component" value="Unassembled WGS sequence"/>
</dbReference>
<protein>
    <submittedName>
        <fullName evidence="2">Uncharacterized protein</fullName>
    </submittedName>
</protein>
<name>A0AAD9SMI6_PHOAM</name>
<keyword evidence="3" id="KW-1185">Reference proteome</keyword>
<feature type="compositionally biased region" description="Basic residues" evidence="1">
    <location>
        <begin position="1371"/>
        <end position="1386"/>
    </location>
</feature>
<accession>A0AAD9SMI6</accession>
<comment type="caution">
    <text evidence="2">The sequence shown here is derived from an EMBL/GenBank/DDBJ whole genome shotgun (WGS) entry which is preliminary data.</text>
</comment>
<proteinExistence type="predicted"/>
<evidence type="ECO:0000256" key="1">
    <source>
        <dbReference type="SAM" id="MobiDB-lite"/>
    </source>
</evidence>
<feature type="region of interest" description="Disordered" evidence="1">
    <location>
        <begin position="915"/>
        <end position="993"/>
    </location>
</feature>
<feature type="region of interest" description="Disordered" evidence="1">
    <location>
        <begin position="508"/>
        <end position="569"/>
    </location>
</feature>
<organism evidence="2 3">
    <name type="scientific">Phomopsis amygdali</name>
    <name type="common">Fusicoccum amygdali</name>
    <dbReference type="NCBI Taxonomy" id="1214568"/>
    <lineage>
        <taxon>Eukaryota</taxon>
        <taxon>Fungi</taxon>
        <taxon>Dikarya</taxon>
        <taxon>Ascomycota</taxon>
        <taxon>Pezizomycotina</taxon>
        <taxon>Sordariomycetes</taxon>
        <taxon>Sordariomycetidae</taxon>
        <taxon>Diaporthales</taxon>
        <taxon>Diaporthaceae</taxon>
        <taxon>Diaporthe</taxon>
    </lineage>
</organism>
<feature type="compositionally biased region" description="Polar residues" evidence="1">
    <location>
        <begin position="1173"/>
        <end position="1203"/>
    </location>
</feature>
<feature type="region of interest" description="Disordered" evidence="1">
    <location>
        <begin position="618"/>
        <end position="696"/>
    </location>
</feature>
<feature type="compositionally biased region" description="Acidic residues" evidence="1">
    <location>
        <begin position="1003"/>
        <end position="1014"/>
    </location>
</feature>
<feature type="region of interest" description="Disordered" evidence="1">
    <location>
        <begin position="998"/>
        <end position="1017"/>
    </location>
</feature>
<feature type="compositionally biased region" description="Basic and acidic residues" evidence="1">
    <location>
        <begin position="1327"/>
        <end position="1338"/>
    </location>
</feature>
<evidence type="ECO:0000313" key="3">
    <source>
        <dbReference type="Proteomes" id="UP001265746"/>
    </source>
</evidence>
<feature type="region of interest" description="Disordered" evidence="1">
    <location>
        <begin position="1234"/>
        <end position="1287"/>
    </location>
</feature>
<feature type="compositionally biased region" description="Basic and acidic residues" evidence="1">
    <location>
        <begin position="932"/>
        <end position="941"/>
    </location>
</feature>
<dbReference type="EMBL" id="JAUJFL010000002">
    <property type="protein sequence ID" value="KAK2610572.1"/>
    <property type="molecule type" value="Genomic_DNA"/>
</dbReference>
<feature type="compositionally biased region" description="Polar residues" evidence="1">
    <location>
        <begin position="1249"/>
        <end position="1263"/>
    </location>
</feature>
<feature type="compositionally biased region" description="Polar residues" evidence="1">
    <location>
        <begin position="523"/>
        <end position="536"/>
    </location>
</feature>
<gene>
    <name evidence="2" type="ORF">N8I77_003990</name>
</gene>
<reference evidence="2" key="1">
    <citation type="submission" date="2023-06" db="EMBL/GenBank/DDBJ databases">
        <authorList>
            <person name="Noh H."/>
        </authorList>
    </citation>
    <scope>NUCLEOTIDE SEQUENCE</scope>
    <source>
        <strain evidence="2">DUCC20226</strain>
    </source>
</reference>